<keyword evidence="7" id="KW-1185">Reference proteome</keyword>
<dbReference type="GO" id="GO:0030288">
    <property type="term" value="C:outer membrane-bounded periplasmic space"/>
    <property type="evidence" value="ECO:0007669"/>
    <property type="project" value="InterPro"/>
</dbReference>
<evidence type="ECO:0000256" key="4">
    <source>
        <dbReference type="ARBA" id="ARBA00022729"/>
    </source>
</evidence>
<dbReference type="GO" id="GO:0055085">
    <property type="term" value="P:transmembrane transport"/>
    <property type="evidence" value="ECO:0007669"/>
    <property type="project" value="InterPro"/>
</dbReference>
<keyword evidence="4" id="KW-0732">Signal</keyword>
<dbReference type="PIRSF" id="PIRSF006470">
    <property type="entry name" value="DctB"/>
    <property type="match status" value="1"/>
</dbReference>
<dbReference type="InterPro" id="IPR004682">
    <property type="entry name" value="TRAP_DctP"/>
</dbReference>
<dbReference type="AlphaFoldDB" id="A0A1M7XWW9"/>
<evidence type="ECO:0000313" key="7">
    <source>
        <dbReference type="Proteomes" id="UP000184603"/>
    </source>
</evidence>
<gene>
    <name evidence="6" type="ORF">SAMN02745220_00293</name>
</gene>
<keyword evidence="5" id="KW-0812">Transmembrane</keyword>
<dbReference type="OrthoDB" id="8690069at2"/>
<name>A0A1M7XWW9_9BACT</name>
<dbReference type="NCBIfam" id="NF037995">
    <property type="entry name" value="TRAP_S1"/>
    <property type="match status" value="1"/>
</dbReference>
<keyword evidence="6" id="KW-0675">Receptor</keyword>
<protein>
    <submittedName>
        <fullName evidence="6">Tripartite ATP-independent transporter solute receptor, DctP family</fullName>
    </submittedName>
</protein>
<reference evidence="6 7" key="1">
    <citation type="submission" date="2016-12" db="EMBL/GenBank/DDBJ databases">
        <authorList>
            <person name="Song W.-J."/>
            <person name="Kurnit D.M."/>
        </authorList>
    </citation>
    <scope>NUCLEOTIDE SEQUENCE [LARGE SCALE GENOMIC DNA]</scope>
    <source>
        <strain evidence="6 7">DSM 18488</strain>
    </source>
</reference>
<organism evidence="6 7">
    <name type="scientific">Desulfopila aestuarii DSM 18488</name>
    <dbReference type="NCBI Taxonomy" id="1121416"/>
    <lineage>
        <taxon>Bacteria</taxon>
        <taxon>Pseudomonadati</taxon>
        <taxon>Thermodesulfobacteriota</taxon>
        <taxon>Desulfobulbia</taxon>
        <taxon>Desulfobulbales</taxon>
        <taxon>Desulfocapsaceae</taxon>
        <taxon>Desulfopila</taxon>
    </lineage>
</organism>
<dbReference type="STRING" id="1121416.SAMN02745220_00293"/>
<dbReference type="InterPro" id="IPR018389">
    <property type="entry name" value="DctP_fam"/>
</dbReference>
<evidence type="ECO:0000256" key="3">
    <source>
        <dbReference type="ARBA" id="ARBA00022448"/>
    </source>
</evidence>
<dbReference type="InterPro" id="IPR038404">
    <property type="entry name" value="TRAP_DctP_sf"/>
</dbReference>
<keyword evidence="5" id="KW-0472">Membrane</keyword>
<evidence type="ECO:0000256" key="1">
    <source>
        <dbReference type="ARBA" id="ARBA00004196"/>
    </source>
</evidence>
<evidence type="ECO:0000256" key="5">
    <source>
        <dbReference type="SAM" id="Phobius"/>
    </source>
</evidence>
<feature type="transmembrane region" description="Helical" evidence="5">
    <location>
        <begin position="21"/>
        <end position="39"/>
    </location>
</feature>
<comment type="similarity">
    <text evidence="2">Belongs to the bacterial solute-binding protein 7 family.</text>
</comment>
<evidence type="ECO:0000313" key="6">
    <source>
        <dbReference type="EMBL" id="SHO43097.1"/>
    </source>
</evidence>
<dbReference type="EMBL" id="FRFE01000001">
    <property type="protein sequence ID" value="SHO43097.1"/>
    <property type="molecule type" value="Genomic_DNA"/>
</dbReference>
<dbReference type="Pfam" id="PF03480">
    <property type="entry name" value="DctP"/>
    <property type="match status" value="1"/>
</dbReference>
<keyword evidence="3" id="KW-0813">Transport</keyword>
<comment type="subcellular location">
    <subcellularLocation>
        <location evidence="1">Cell envelope</location>
    </subcellularLocation>
</comment>
<proteinExistence type="inferred from homology"/>
<dbReference type="CDD" id="cd13603">
    <property type="entry name" value="PBP2_TRAP_Siap_TeaA_like"/>
    <property type="match status" value="1"/>
</dbReference>
<dbReference type="PANTHER" id="PTHR33376:SF4">
    <property type="entry name" value="SIALIC ACID-BINDING PERIPLASMIC PROTEIN SIAP"/>
    <property type="match status" value="1"/>
</dbReference>
<dbReference type="PANTHER" id="PTHR33376">
    <property type="match status" value="1"/>
</dbReference>
<sequence length="350" mass="38042">MKFLHTLQRYNYSGKVIQHTRSALYSAVVCLTFIAATALNTQAKSLELRYGHMNAPSSVAGQQADWLAEAIAKNTNGEVKVVVYPSSQLGKLQELAEAVSTGAIALSHNTAGGFGSLYKPFAALDTPYLYRDLDHLMKVTDINSPVMQSINDGIIKSAGVRVLYTYYFGTRQLTANKAVKGPADLAGVKIRSIPFPIYTTAVEGLGAVAVPVDWSEVPTALATGVVSGQENPVNVVLTNKLYDVQSHMMLTSHIMAAQVIVINEDTWQKLSPEQQEGIKKAAEEVRAKASAAVKDQETTELAELKKAGMTIIGPEDGLDVEAFRSNVKKLVEERFSSEYGDLYKQINDIK</sequence>
<keyword evidence="5" id="KW-1133">Transmembrane helix</keyword>
<accession>A0A1M7XWW9</accession>
<dbReference type="NCBIfam" id="TIGR00787">
    <property type="entry name" value="dctP"/>
    <property type="match status" value="1"/>
</dbReference>
<dbReference type="Proteomes" id="UP000184603">
    <property type="component" value="Unassembled WGS sequence"/>
</dbReference>
<evidence type="ECO:0000256" key="2">
    <source>
        <dbReference type="ARBA" id="ARBA00009023"/>
    </source>
</evidence>
<dbReference type="RefSeq" id="WP_084553326.1">
    <property type="nucleotide sequence ID" value="NZ_FRFE01000001.1"/>
</dbReference>
<dbReference type="Gene3D" id="3.40.190.170">
    <property type="entry name" value="Bacterial extracellular solute-binding protein, family 7"/>
    <property type="match status" value="1"/>
</dbReference>